<feature type="region of interest" description="Disordered" evidence="1">
    <location>
        <begin position="315"/>
        <end position="348"/>
    </location>
</feature>
<sequence>MCRTAALGGHVEACDQCGHRRIAFNSCRDRHCPRCQSLARAQWLEDRRAELLDTQYFHVVFTLPQAIAAIAYQNKALVYGLLFRATAETLRTIAAGPKHLGAEIGFFAVLHSWGQNLLHHPHLHCVVPGGGFSPDGTRWIACKPGFFLPVRVLSRLFRRLFLEHLQKAFDAGKLQFFSDLQRLEERNAFRRYLAPLRKADWVVFAKPPFAGPEQVLDYVGRYTHRVAISNNRLVDIEDGAVRFRWKDYRHGDRQKVMTVSADEFIRRFLLHVLSEGFHPHPLLRFSRQSLPRTKACPLPRPARHASSRAIREPTFKGLPRPLRGTHRVFPQAMPGLSSRTDDHHRNLRRRPRTTAIPGYIMKEAHRFHCRRIAPFGRQTGPSPRTCVPSCPPARPGRKQHQLSRLSRPESAPLSSPAPRPPQHPHHYAMPFLETGTIQYP</sequence>
<protein>
    <submittedName>
        <fullName evidence="4">Putative transposase for insertion sequence element</fullName>
    </submittedName>
</protein>
<dbReference type="InterPro" id="IPR026889">
    <property type="entry name" value="Zn_Tnp"/>
</dbReference>
<dbReference type="GO" id="GO:0006313">
    <property type="term" value="P:DNA transposition"/>
    <property type="evidence" value="ECO:0007669"/>
    <property type="project" value="InterPro"/>
</dbReference>
<evidence type="ECO:0000256" key="1">
    <source>
        <dbReference type="SAM" id="MobiDB-lite"/>
    </source>
</evidence>
<feature type="compositionally biased region" description="Low complexity" evidence="1">
    <location>
        <begin position="402"/>
        <end position="414"/>
    </location>
</feature>
<dbReference type="EMBL" id="AGVV01000136">
    <property type="protein sequence ID" value="EHK73513.1"/>
    <property type="molecule type" value="Genomic_DNA"/>
</dbReference>
<feature type="domain" description="Transposase IS801/IS1294" evidence="2">
    <location>
        <begin position="105"/>
        <end position="278"/>
    </location>
</feature>
<evidence type="ECO:0000313" key="4">
    <source>
        <dbReference type="EMBL" id="EHK73513.1"/>
    </source>
</evidence>
<dbReference type="Pfam" id="PF04986">
    <property type="entry name" value="Y2_Tnp"/>
    <property type="match status" value="1"/>
</dbReference>
<dbReference type="Proteomes" id="UP000004038">
    <property type="component" value="Unassembled WGS sequence"/>
</dbReference>
<dbReference type="InterPro" id="IPR054832">
    <property type="entry name" value="transpos_IS91"/>
</dbReference>
<feature type="region of interest" description="Disordered" evidence="1">
    <location>
        <begin position="374"/>
        <end position="428"/>
    </location>
</feature>
<dbReference type="InterPro" id="IPR007069">
    <property type="entry name" value="Transposase_32"/>
</dbReference>
<dbReference type="Pfam" id="PF14319">
    <property type="entry name" value="Zn_Tnp_IS91"/>
    <property type="match status" value="1"/>
</dbReference>
<dbReference type="GO" id="GO:0003677">
    <property type="term" value="F:DNA binding"/>
    <property type="evidence" value="ECO:0007669"/>
    <property type="project" value="InterPro"/>
</dbReference>
<evidence type="ECO:0000259" key="3">
    <source>
        <dbReference type="Pfam" id="PF14319"/>
    </source>
</evidence>
<dbReference type="PANTHER" id="PTHR37023">
    <property type="entry name" value="TRANSPOSASE"/>
    <property type="match status" value="1"/>
</dbReference>
<gene>
    <name evidence="4" type="ORF">SM0020_33553</name>
</gene>
<reference evidence="4 5" key="1">
    <citation type="journal article" date="2012" name="J. Bacteriol.">
        <title>Draft Genome Sequence of Sinorhizobium meliloti CCNWSX0020, a Nitrogen-Fixing Symbiont with Copper Tolerance Capability Isolated from Lead-Zinc Mine Tailings.</title>
        <authorList>
            <person name="Li Z."/>
            <person name="Ma Z."/>
            <person name="Hao X."/>
            <person name="Wei G."/>
        </authorList>
    </citation>
    <scope>NUCLEOTIDE SEQUENCE [LARGE SCALE GENOMIC DNA]</scope>
    <source>
        <strain evidence="4 5">CCNWSX0020</strain>
    </source>
</reference>
<dbReference type="NCBIfam" id="NF033538">
    <property type="entry name" value="transpos_IS91"/>
    <property type="match status" value="1"/>
</dbReference>
<dbReference type="AlphaFoldDB" id="H0GAZ8"/>
<accession>H0GAZ8</accession>
<dbReference type="GO" id="GO:0004803">
    <property type="term" value="F:transposase activity"/>
    <property type="evidence" value="ECO:0007669"/>
    <property type="project" value="InterPro"/>
</dbReference>
<organism evidence="4 5">
    <name type="scientific">Sinorhizobium meliloti CCNWSX0020</name>
    <dbReference type="NCBI Taxonomy" id="1107881"/>
    <lineage>
        <taxon>Bacteria</taxon>
        <taxon>Pseudomonadati</taxon>
        <taxon>Pseudomonadota</taxon>
        <taxon>Alphaproteobacteria</taxon>
        <taxon>Hyphomicrobiales</taxon>
        <taxon>Rhizobiaceae</taxon>
        <taxon>Sinorhizobium/Ensifer group</taxon>
        <taxon>Sinorhizobium</taxon>
    </lineage>
</organism>
<evidence type="ECO:0000313" key="5">
    <source>
        <dbReference type="Proteomes" id="UP000004038"/>
    </source>
</evidence>
<dbReference type="PANTHER" id="PTHR37023:SF1">
    <property type="entry name" value="ISSOD25 TRANSPOSASE TNPA_ISSOD25"/>
    <property type="match status" value="1"/>
</dbReference>
<feature type="domain" description="Transposase zinc-binding" evidence="3">
    <location>
        <begin position="2"/>
        <end position="63"/>
    </location>
</feature>
<evidence type="ECO:0000259" key="2">
    <source>
        <dbReference type="Pfam" id="PF04986"/>
    </source>
</evidence>
<name>H0GAZ8_RHIML</name>
<dbReference type="PATRIC" id="fig|1107881.3.peg.6764"/>
<proteinExistence type="predicted"/>